<evidence type="ECO:0000256" key="6">
    <source>
        <dbReference type="ARBA" id="ARBA00022970"/>
    </source>
</evidence>
<dbReference type="AlphaFoldDB" id="A0A2Z5Y0L0"/>
<keyword evidence="3 9" id="KW-0813">Transport</keyword>
<dbReference type="Pfam" id="PF05525">
    <property type="entry name" value="Branch_AA_trans"/>
    <property type="match status" value="1"/>
</dbReference>
<feature type="transmembrane region" description="Helical" evidence="9">
    <location>
        <begin position="82"/>
        <end position="100"/>
    </location>
</feature>
<keyword evidence="8 9" id="KW-0472">Membrane</keyword>
<comment type="similarity">
    <text evidence="2 9">Belongs to the branched chain amino acid transporter family.</text>
</comment>
<dbReference type="NCBIfam" id="TIGR00796">
    <property type="entry name" value="livcs"/>
    <property type="match status" value="1"/>
</dbReference>
<feature type="transmembrane region" description="Helical" evidence="9">
    <location>
        <begin position="199"/>
        <end position="218"/>
    </location>
</feature>
<dbReference type="PANTHER" id="PTHR30588:SF0">
    <property type="entry name" value="BRANCHED-CHAIN AMINO ACID PERMEASE BRNQ"/>
    <property type="match status" value="1"/>
</dbReference>
<feature type="transmembrane region" description="Helical" evidence="9">
    <location>
        <begin position="318"/>
        <end position="339"/>
    </location>
</feature>
<feature type="transmembrane region" description="Helical" evidence="9">
    <location>
        <begin position="152"/>
        <end position="171"/>
    </location>
</feature>
<keyword evidence="4" id="KW-1003">Cell membrane</keyword>
<evidence type="ECO:0000256" key="2">
    <source>
        <dbReference type="ARBA" id="ARBA00008540"/>
    </source>
</evidence>
<comment type="function">
    <text evidence="9">Component of the transport system for branched-chain amino acids.</text>
</comment>
<keyword evidence="5 9" id="KW-0812">Transmembrane</keyword>
<evidence type="ECO:0000256" key="3">
    <source>
        <dbReference type="ARBA" id="ARBA00022448"/>
    </source>
</evidence>
<feature type="transmembrane region" description="Helical" evidence="9">
    <location>
        <begin position="9"/>
        <end position="29"/>
    </location>
</feature>
<dbReference type="Gene3D" id="1.20.1740.10">
    <property type="entry name" value="Amino acid/polyamine transporter I"/>
    <property type="match status" value="1"/>
</dbReference>
<accession>A0A2Z5Y0L0</accession>
<proteinExistence type="inferred from homology"/>
<evidence type="ECO:0000256" key="7">
    <source>
        <dbReference type="ARBA" id="ARBA00022989"/>
    </source>
</evidence>
<sequence>MKKKLTWKNYLYVGSMLFGLFFGAGNLIFPVHLGQEAGAHVFSANLGFLVTGIGLPFLGILVMGISQCNSSIELAERISRPYALIFTFILTLTLGPLFTIPRLATTSFEIGLAPFFQKSSHTVVLAVFSVIFFLFAWLFSKSPSKLLDYIGKFLNPLFLFFLAILLILAFIHPLGNISSAPIGDAYSTSAFFKGFTDGYNTLDALGSFMLAVVIISTIRGMGVTEPKDIAKDTIKSGIITVILMGVIYTLLAYVGTMSVGHFAVSSNGGIALTQIATHYLGNGGLILLAIIVILACLKTAIGLITACSETFMKLFPNISYKFFILSISIFACLFANVGLTNIIQFSLPVLMFLYPLTITLMLLALFGSLFNNRKEVYQITTLFTFFAAFLDMLNNSPAIIRESRLVVPILEMAEKYLPLFSIGMGWTTPAAFGFILGILWIILPKYKINYLKKS</sequence>
<comment type="subcellular location">
    <subcellularLocation>
        <location evidence="1 9">Cell membrane</location>
        <topology evidence="1 9">Multi-pass membrane protein</topology>
    </subcellularLocation>
</comment>
<dbReference type="GO" id="GO:0015818">
    <property type="term" value="P:isoleucine transport"/>
    <property type="evidence" value="ECO:0007669"/>
    <property type="project" value="TreeGrafter"/>
</dbReference>
<feature type="transmembrane region" description="Helical" evidence="9">
    <location>
        <begin position="238"/>
        <end position="264"/>
    </location>
</feature>
<evidence type="ECO:0000256" key="9">
    <source>
        <dbReference type="RuleBase" id="RU362122"/>
    </source>
</evidence>
<dbReference type="InterPro" id="IPR004685">
    <property type="entry name" value="Brnchd-chn_aa_trnsp_Livcs"/>
</dbReference>
<feature type="transmembrane region" description="Helical" evidence="9">
    <location>
        <begin position="382"/>
        <end position="400"/>
    </location>
</feature>
<dbReference type="GO" id="GO:0015188">
    <property type="term" value="F:L-isoleucine transmembrane transporter activity"/>
    <property type="evidence" value="ECO:0007669"/>
    <property type="project" value="TreeGrafter"/>
</dbReference>
<dbReference type="EMBL" id="AP018492">
    <property type="protein sequence ID" value="BBC60321.1"/>
    <property type="molecule type" value="Genomic_DNA"/>
</dbReference>
<dbReference type="Proteomes" id="UP000269226">
    <property type="component" value="Chromosome"/>
</dbReference>
<feature type="transmembrane region" description="Helical" evidence="9">
    <location>
        <begin position="120"/>
        <end position="140"/>
    </location>
</feature>
<dbReference type="GeneID" id="57042720"/>
<protein>
    <recommendedName>
        <fullName evidence="9">Branched-chain amino acid transport system carrier protein</fullName>
    </recommendedName>
</protein>
<dbReference type="RefSeq" id="WP_126347182.1">
    <property type="nucleotide sequence ID" value="NZ_AP018492.1"/>
</dbReference>
<feature type="transmembrane region" description="Helical" evidence="9">
    <location>
        <begin position="284"/>
        <end position="306"/>
    </location>
</feature>
<keyword evidence="7 9" id="KW-1133">Transmembrane helix</keyword>
<organism evidence="10 11">
    <name type="scientific">Melissococcus plutonius</name>
    <dbReference type="NCBI Taxonomy" id="33970"/>
    <lineage>
        <taxon>Bacteria</taxon>
        <taxon>Bacillati</taxon>
        <taxon>Bacillota</taxon>
        <taxon>Bacilli</taxon>
        <taxon>Lactobacillales</taxon>
        <taxon>Enterococcaceae</taxon>
        <taxon>Melissococcus</taxon>
    </lineage>
</organism>
<dbReference type="GO" id="GO:0005886">
    <property type="term" value="C:plasma membrane"/>
    <property type="evidence" value="ECO:0007669"/>
    <property type="project" value="UniProtKB-SubCell"/>
</dbReference>
<feature type="transmembrane region" description="Helical" evidence="9">
    <location>
        <begin position="420"/>
        <end position="443"/>
    </location>
</feature>
<dbReference type="GO" id="GO:0005304">
    <property type="term" value="F:L-valine transmembrane transporter activity"/>
    <property type="evidence" value="ECO:0007669"/>
    <property type="project" value="TreeGrafter"/>
</dbReference>
<feature type="transmembrane region" description="Helical" evidence="9">
    <location>
        <begin position="345"/>
        <end position="370"/>
    </location>
</feature>
<gene>
    <name evidence="10" type="ORF">DAT561_0153</name>
</gene>
<evidence type="ECO:0000256" key="1">
    <source>
        <dbReference type="ARBA" id="ARBA00004651"/>
    </source>
</evidence>
<evidence type="ECO:0000256" key="4">
    <source>
        <dbReference type="ARBA" id="ARBA00022475"/>
    </source>
</evidence>
<evidence type="ECO:0000313" key="11">
    <source>
        <dbReference type="Proteomes" id="UP000269226"/>
    </source>
</evidence>
<evidence type="ECO:0000256" key="8">
    <source>
        <dbReference type="ARBA" id="ARBA00023136"/>
    </source>
</evidence>
<feature type="transmembrane region" description="Helical" evidence="9">
    <location>
        <begin position="41"/>
        <end position="62"/>
    </location>
</feature>
<dbReference type="GO" id="GO:0015190">
    <property type="term" value="F:L-leucine transmembrane transporter activity"/>
    <property type="evidence" value="ECO:0007669"/>
    <property type="project" value="TreeGrafter"/>
</dbReference>
<dbReference type="PANTHER" id="PTHR30588">
    <property type="entry name" value="BRANCHED-CHAIN AMINO ACID TRANSPORT SYSTEM 2 CARRIER PROTEIN"/>
    <property type="match status" value="1"/>
</dbReference>
<reference evidence="10 11" key="1">
    <citation type="submission" date="2018-01" db="EMBL/GenBank/DDBJ databases">
        <title>Whole genome sequence of Melissococcus plutonius DAT561.</title>
        <authorList>
            <person name="Okumura K."/>
            <person name="Takamatsu D."/>
            <person name="Okura M."/>
        </authorList>
    </citation>
    <scope>NUCLEOTIDE SEQUENCE [LARGE SCALE GENOMIC DNA]</scope>
    <source>
        <strain evidence="10 11">DAT561</strain>
    </source>
</reference>
<evidence type="ECO:0000313" key="10">
    <source>
        <dbReference type="EMBL" id="BBC60321.1"/>
    </source>
</evidence>
<name>A0A2Z5Y0L0_9ENTE</name>
<evidence type="ECO:0000256" key="5">
    <source>
        <dbReference type="ARBA" id="ARBA00022692"/>
    </source>
</evidence>
<dbReference type="GO" id="GO:0015820">
    <property type="term" value="P:L-leucine transport"/>
    <property type="evidence" value="ECO:0007669"/>
    <property type="project" value="TreeGrafter"/>
</dbReference>
<keyword evidence="6 9" id="KW-0029">Amino-acid transport</keyword>